<accession>A0A5E7DL83</accession>
<evidence type="ECO:0000313" key="1">
    <source>
        <dbReference type="EMBL" id="VVO17496.1"/>
    </source>
</evidence>
<organism evidence="1 2">
    <name type="scientific">Pseudomonas fluorescens</name>
    <dbReference type="NCBI Taxonomy" id="294"/>
    <lineage>
        <taxon>Bacteria</taxon>
        <taxon>Pseudomonadati</taxon>
        <taxon>Pseudomonadota</taxon>
        <taxon>Gammaproteobacteria</taxon>
        <taxon>Pseudomonadales</taxon>
        <taxon>Pseudomonadaceae</taxon>
        <taxon>Pseudomonas</taxon>
    </lineage>
</organism>
<gene>
    <name evidence="1" type="ORF">PS723_03929</name>
</gene>
<proteinExistence type="predicted"/>
<name>A0A5E7DL83_PSEFL</name>
<evidence type="ECO:0000313" key="2">
    <source>
        <dbReference type="Proteomes" id="UP000379480"/>
    </source>
</evidence>
<dbReference type="EMBL" id="CABVHY010000020">
    <property type="protein sequence ID" value="VVO17496.1"/>
    <property type="molecule type" value="Genomic_DNA"/>
</dbReference>
<dbReference type="Proteomes" id="UP000379480">
    <property type="component" value="Unassembled WGS sequence"/>
</dbReference>
<protein>
    <submittedName>
        <fullName evidence="1">Uncharacterized protein</fullName>
    </submittedName>
</protein>
<dbReference type="AlphaFoldDB" id="A0A5E7DL83"/>
<reference evidence="1 2" key="1">
    <citation type="submission" date="2019-09" db="EMBL/GenBank/DDBJ databases">
        <authorList>
            <person name="Chandra G."/>
            <person name="Truman W A."/>
        </authorList>
    </citation>
    <scope>NUCLEOTIDE SEQUENCE [LARGE SCALE GENOMIC DNA]</scope>
    <source>
        <strain evidence="1">PS723</strain>
    </source>
</reference>
<sequence length="66" mass="7300">MLGRASVDAHRLAIKTQLADVAGGTGNIQKLFFTARSTMARPRQSRARISNSTREMRRKMNILAGL</sequence>